<keyword evidence="1" id="KW-0812">Transmembrane</keyword>
<keyword evidence="1" id="KW-0472">Membrane</keyword>
<dbReference type="AlphaFoldDB" id="A0A075HAM1"/>
<feature type="transmembrane region" description="Helical" evidence="1">
    <location>
        <begin position="328"/>
        <end position="349"/>
    </location>
</feature>
<evidence type="ECO:0000313" key="2">
    <source>
        <dbReference type="EMBL" id="AIF13596.1"/>
    </source>
</evidence>
<reference evidence="2" key="1">
    <citation type="journal article" date="2014" name="Genome Biol. Evol.">
        <title>Pangenome evidence for extensive interdomain horizontal transfer affecting lineage core and shell genes in uncultured planktonic thaumarchaeota and euryarchaeota.</title>
        <authorList>
            <person name="Deschamps P."/>
            <person name="Zivanovic Y."/>
            <person name="Moreira D."/>
            <person name="Rodriguez-Valera F."/>
            <person name="Lopez-Garcia P."/>
        </authorList>
    </citation>
    <scope>NUCLEOTIDE SEQUENCE</scope>
</reference>
<dbReference type="EMBL" id="KF900977">
    <property type="protein sequence ID" value="AIF13596.1"/>
    <property type="molecule type" value="Genomic_DNA"/>
</dbReference>
<accession>A0A075HAM1</accession>
<keyword evidence="1" id="KW-1133">Transmembrane helix</keyword>
<evidence type="ECO:0000256" key="1">
    <source>
        <dbReference type="SAM" id="Phobius"/>
    </source>
</evidence>
<sequence>MVLVLLLTSISAPAVAGEWSDDTWLENIIGPERIANGDEFGCQGYEGISTTEENWVIEACRDYLLESTNASRWGIAPVSFGISGQNLDEETAEQLTMSGFMIVGDMLSDVPEGLISVTRNGASLEKGVADTSLIQSAEEDTLVSIYWRARIDDLRVREDKDAIAWLEQQQLWLTTWGEWNLHRIAGESTIANLEGSRITSVSQPASTWSVPGTIRLQFDTEVSGVYDSSGEQYPVISSDSRKLETGWRQIEEGILLTQAPGTSITIELEREPDSVTSSPVATFNDHHHAVTVVGHHTTNLFQWTTDFVNSELVFTWLIERPAGIERSWFLPTLALTILIAVPVTIRYLVKKDIEAQ</sequence>
<proteinExistence type="predicted"/>
<name>A0A075HAM1_9EURY</name>
<protein>
    <submittedName>
        <fullName evidence="2">Uncharacterized protein</fullName>
    </submittedName>
</protein>
<organism evidence="2">
    <name type="scientific">uncultured marine group II/III euryarchaeote KM3_63_B12</name>
    <dbReference type="NCBI Taxonomy" id="1456474"/>
    <lineage>
        <taxon>Archaea</taxon>
        <taxon>Methanobacteriati</taxon>
        <taxon>Methanobacteriota</taxon>
        <taxon>environmental samples</taxon>
    </lineage>
</organism>